<protein>
    <recommendedName>
        <fullName evidence="1">Histidine kinase/HSP90-like ATPase domain-containing protein</fullName>
    </recommendedName>
</protein>
<dbReference type="EMBL" id="QRTC01000008">
    <property type="protein sequence ID" value="RGQ43063.1"/>
    <property type="molecule type" value="Genomic_DNA"/>
</dbReference>
<name>A0A412AZY2_9FIRM</name>
<gene>
    <name evidence="2" type="ORF">DWY99_03475</name>
</gene>
<evidence type="ECO:0000259" key="1">
    <source>
        <dbReference type="SMART" id="SM00387"/>
    </source>
</evidence>
<organism evidence="2 3">
    <name type="scientific">[Clostridium] leptum</name>
    <dbReference type="NCBI Taxonomy" id="1535"/>
    <lineage>
        <taxon>Bacteria</taxon>
        <taxon>Bacillati</taxon>
        <taxon>Bacillota</taxon>
        <taxon>Clostridia</taxon>
        <taxon>Eubacteriales</taxon>
        <taxon>Oscillospiraceae</taxon>
        <taxon>Oscillospiraceae incertae sedis</taxon>
    </lineage>
</organism>
<dbReference type="InterPro" id="IPR050640">
    <property type="entry name" value="Bact_2-comp_sensor_kinase"/>
</dbReference>
<dbReference type="Pfam" id="PF02518">
    <property type="entry name" value="HATPase_c"/>
    <property type="match status" value="1"/>
</dbReference>
<proteinExistence type="predicted"/>
<dbReference type="AlphaFoldDB" id="A0A412AZY2"/>
<accession>A0A412AZY2</accession>
<dbReference type="InterPro" id="IPR036890">
    <property type="entry name" value="HATPase_C_sf"/>
</dbReference>
<comment type="caution">
    <text evidence="2">The sequence shown here is derived from an EMBL/GenBank/DDBJ whole genome shotgun (WGS) entry which is preliminary data.</text>
</comment>
<reference evidence="2 3" key="1">
    <citation type="submission" date="2018-08" db="EMBL/GenBank/DDBJ databases">
        <title>A genome reference for cultivated species of the human gut microbiota.</title>
        <authorList>
            <person name="Zou Y."/>
            <person name="Xue W."/>
            <person name="Luo G."/>
        </authorList>
    </citation>
    <scope>NUCLEOTIDE SEQUENCE [LARGE SCALE GENOMIC DNA]</scope>
    <source>
        <strain evidence="2 3">AF28-26</strain>
    </source>
</reference>
<dbReference type="PANTHER" id="PTHR34220">
    <property type="entry name" value="SENSOR HISTIDINE KINASE YPDA"/>
    <property type="match status" value="1"/>
</dbReference>
<dbReference type="Gene3D" id="3.30.565.10">
    <property type="entry name" value="Histidine kinase-like ATPase, C-terminal domain"/>
    <property type="match status" value="1"/>
</dbReference>
<feature type="domain" description="Histidine kinase/HSP90-like ATPase" evidence="1">
    <location>
        <begin position="1"/>
        <end position="112"/>
    </location>
</feature>
<dbReference type="InterPro" id="IPR003594">
    <property type="entry name" value="HATPase_dom"/>
</dbReference>
<sequence>MSKLTLQPILENAIYHGIKEKHTKGLIVIQLKNFEDHLIFNVIDNGVGMDSETLKNLQNSLDASCENDHLRSFGLSSVNRRIQLLFGKEYGIQIESILHHYTKVILTIPKEPYFPSIK</sequence>
<dbReference type="SUPFAM" id="SSF55874">
    <property type="entry name" value="ATPase domain of HSP90 chaperone/DNA topoisomerase II/histidine kinase"/>
    <property type="match status" value="1"/>
</dbReference>
<evidence type="ECO:0000313" key="3">
    <source>
        <dbReference type="Proteomes" id="UP000284751"/>
    </source>
</evidence>
<dbReference type="SMART" id="SM00387">
    <property type="entry name" value="HATPase_c"/>
    <property type="match status" value="1"/>
</dbReference>
<dbReference type="PANTHER" id="PTHR34220:SF7">
    <property type="entry name" value="SENSOR HISTIDINE KINASE YPDA"/>
    <property type="match status" value="1"/>
</dbReference>
<evidence type="ECO:0000313" key="2">
    <source>
        <dbReference type="EMBL" id="RGQ43063.1"/>
    </source>
</evidence>
<dbReference type="Proteomes" id="UP000284751">
    <property type="component" value="Unassembled WGS sequence"/>
</dbReference>